<comment type="subcellular location">
    <subcellularLocation>
        <location evidence="1">Membrane</location>
        <topology evidence="1">Multi-pass membrane protein</topology>
    </subcellularLocation>
</comment>
<feature type="transmembrane region" description="Helical" evidence="5">
    <location>
        <begin position="300"/>
        <end position="318"/>
    </location>
</feature>
<dbReference type="InterPro" id="IPR004481">
    <property type="entry name" value="K/Na/Ca-exchanger"/>
</dbReference>
<evidence type="ECO:0000313" key="7">
    <source>
        <dbReference type="EMBL" id="MBU9736716.1"/>
    </source>
</evidence>
<feature type="transmembrane region" description="Helical" evidence="5">
    <location>
        <begin position="175"/>
        <end position="196"/>
    </location>
</feature>
<gene>
    <name evidence="7" type="ORF">KTH89_09210</name>
</gene>
<dbReference type="RefSeq" id="WP_158345669.1">
    <property type="nucleotide sequence ID" value="NZ_JAHQCW010000012.1"/>
</dbReference>
<feature type="transmembrane region" description="Helical" evidence="5">
    <location>
        <begin position="245"/>
        <end position="268"/>
    </location>
</feature>
<feature type="transmembrane region" description="Helical" evidence="5">
    <location>
        <begin position="107"/>
        <end position="131"/>
    </location>
</feature>
<evidence type="ECO:0000259" key="6">
    <source>
        <dbReference type="Pfam" id="PF01699"/>
    </source>
</evidence>
<dbReference type="InterPro" id="IPR004837">
    <property type="entry name" value="NaCa_Exmemb"/>
</dbReference>
<keyword evidence="2 5" id="KW-0812">Transmembrane</keyword>
<protein>
    <submittedName>
        <fullName evidence="7">Calcium/sodium antiporter</fullName>
    </submittedName>
</protein>
<feature type="transmembrane region" description="Helical" evidence="5">
    <location>
        <begin position="274"/>
        <end position="293"/>
    </location>
</feature>
<evidence type="ECO:0000256" key="4">
    <source>
        <dbReference type="ARBA" id="ARBA00023136"/>
    </source>
</evidence>
<dbReference type="Pfam" id="PF01699">
    <property type="entry name" value="Na_Ca_ex"/>
    <property type="match status" value="2"/>
</dbReference>
<evidence type="ECO:0000256" key="1">
    <source>
        <dbReference type="ARBA" id="ARBA00004141"/>
    </source>
</evidence>
<comment type="caution">
    <text evidence="7">The sequence shown here is derived from an EMBL/GenBank/DDBJ whole genome shotgun (WGS) entry which is preliminary data.</text>
</comment>
<accession>A0A949K4J8</accession>
<sequence length="319" mass="33978">MLKYLLLAVGFVLLVKGADYFVEGSSNIAKLLKVPSIIIGLTIVAMGTSLPEASVSINAALTGANELAVSNVIGSNIFNLLVVAGLSAVMTPIAVKRSVIRREFPYSILITIVLLVMCLDKVLFGQAAAFVSRYDGMVLLVLFAVFLAYTLKDALKARKEFQDFPEDHKPLKSPAVSIVYIIAGMLGIVIGGNLVVNAATQIATAFGLSQTLIGLTIVAIGTSLPELATSVVAARKGESDIAMGNVVGSNIFNILLVLGASSAIHPVMVSQESLYDMVFLIVVSIMSYFFVASNRKVNRMEGVIMVACYAGYMIYIILR</sequence>
<organism evidence="7 8">
    <name type="scientific">Diplocloster agilis</name>
    <dbReference type="NCBI Taxonomy" id="2850323"/>
    <lineage>
        <taxon>Bacteria</taxon>
        <taxon>Bacillati</taxon>
        <taxon>Bacillota</taxon>
        <taxon>Clostridia</taxon>
        <taxon>Lachnospirales</taxon>
        <taxon>Lachnospiraceae</taxon>
        <taxon>Diplocloster</taxon>
    </lineage>
</organism>
<evidence type="ECO:0000256" key="3">
    <source>
        <dbReference type="ARBA" id="ARBA00022989"/>
    </source>
</evidence>
<dbReference type="AlphaFoldDB" id="A0A949K4J8"/>
<evidence type="ECO:0000256" key="2">
    <source>
        <dbReference type="ARBA" id="ARBA00022692"/>
    </source>
</evidence>
<feature type="transmembrane region" description="Helical" evidence="5">
    <location>
        <begin position="137"/>
        <end position="155"/>
    </location>
</feature>
<proteinExistence type="predicted"/>
<dbReference type="GO" id="GO:0006874">
    <property type="term" value="P:intracellular calcium ion homeostasis"/>
    <property type="evidence" value="ECO:0007669"/>
    <property type="project" value="TreeGrafter"/>
</dbReference>
<dbReference type="NCBIfam" id="TIGR00367">
    <property type="entry name" value="calcium/sodium antiporter"/>
    <property type="match status" value="1"/>
</dbReference>
<keyword evidence="3 5" id="KW-1133">Transmembrane helix</keyword>
<dbReference type="PANTHER" id="PTHR10846:SF8">
    <property type="entry name" value="INNER MEMBRANE PROTEIN YRBG"/>
    <property type="match status" value="1"/>
</dbReference>
<keyword evidence="8" id="KW-1185">Reference proteome</keyword>
<feature type="domain" description="Sodium/calcium exchanger membrane region" evidence="6">
    <location>
        <begin position="177"/>
        <end position="317"/>
    </location>
</feature>
<keyword evidence="4 5" id="KW-0472">Membrane</keyword>
<dbReference type="Proteomes" id="UP000712157">
    <property type="component" value="Unassembled WGS sequence"/>
</dbReference>
<dbReference type="GO" id="GO:0008273">
    <property type="term" value="F:calcium, potassium:sodium antiporter activity"/>
    <property type="evidence" value="ECO:0007669"/>
    <property type="project" value="TreeGrafter"/>
</dbReference>
<dbReference type="InterPro" id="IPR044880">
    <property type="entry name" value="NCX_ion-bd_dom_sf"/>
</dbReference>
<name>A0A949K4J8_9FIRM</name>
<evidence type="ECO:0000313" key="8">
    <source>
        <dbReference type="Proteomes" id="UP000712157"/>
    </source>
</evidence>
<dbReference type="GO" id="GO:0005886">
    <property type="term" value="C:plasma membrane"/>
    <property type="evidence" value="ECO:0007669"/>
    <property type="project" value="TreeGrafter"/>
</dbReference>
<dbReference type="Gene3D" id="1.20.1420.30">
    <property type="entry name" value="NCX, central ion-binding region"/>
    <property type="match status" value="1"/>
</dbReference>
<feature type="transmembrane region" description="Helical" evidence="5">
    <location>
        <begin position="77"/>
        <end position="95"/>
    </location>
</feature>
<dbReference type="EMBL" id="JAHQCW010000012">
    <property type="protein sequence ID" value="MBU9736716.1"/>
    <property type="molecule type" value="Genomic_DNA"/>
</dbReference>
<feature type="domain" description="Sodium/calcium exchanger membrane region" evidence="6">
    <location>
        <begin position="4"/>
        <end position="151"/>
    </location>
</feature>
<dbReference type="PANTHER" id="PTHR10846">
    <property type="entry name" value="SODIUM/POTASSIUM/CALCIUM EXCHANGER"/>
    <property type="match status" value="1"/>
</dbReference>
<reference evidence="7" key="1">
    <citation type="submission" date="2021-06" db="EMBL/GenBank/DDBJ databases">
        <title>Description of novel taxa of the family Lachnospiraceae.</title>
        <authorList>
            <person name="Chaplin A.V."/>
            <person name="Sokolova S.R."/>
            <person name="Pikina A.P."/>
            <person name="Korzhanova M."/>
            <person name="Belova V."/>
            <person name="Korostin D."/>
            <person name="Efimov B.A."/>
        </authorList>
    </citation>
    <scope>NUCLEOTIDE SEQUENCE</scope>
    <source>
        <strain evidence="7">ASD5720</strain>
    </source>
</reference>
<evidence type="ECO:0000256" key="5">
    <source>
        <dbReference type="SAM" id="Phobius"/>
    </source>
</evidence>
<dbReference type="GO" id="GO:0005262">
    <property type="term" value="F:calcium channel activity"/>
    <property type="evidence" value="ECO:0007669"/>
    <property type="project" value="TreeGrafter"/>
</dbReference>